<dbReference type="EMBL" id="CP046956">
    <property type="protein sequence ID" value="QTM98449.1"/>
    <property type="molecule type" value="Genomic_DNA"/>
</dbReference>
<proteinExistence type="predicted"/>
<gene>
    <name evidence="1" type="ORF">ERJ70_03560</name>
</gene>
<protein>
    <submittedName>
        <fullName evidence="1">Uncharacterized protein</fullName>
    </submittedName>
</protein>
<accession>A0ABX7VNK4</accession>
<sequence>MRKLVPAILLLGVVAGVWIFLSREEPVSLGELMENDQVTEIFIEDVSTDKTVRIKDEKLIDKMVEESSPMILKKTEDPPEDIHYSLVFHRKDYKQTSILLGEKHLDIWHLGQGKEGGYFENKGDNILFELIEHELLD</sequence>
<dbReference type="RefSeq" id="WP_209367204.1">
    <property type="nucleotide sequence ID" value="NZ_CP046956.1"/>
</dbReference>
<dbReference type="Proteomes" id="UP000665043">
    <property type="component" value="Chromosome"/>
</dbReference>
<keyword evidence="2" id="KW-1185">Reference proteome</keyword>
<organism evidence="1 2">
    <name type="scientific">Sediminibacillus dalangtanensis</name>
    <dbReference type="NCBI Taxonomy" id="2729421"/>
    <lineage>
        <taxon>Bacteria</taxon>
        <taxon>Bacillati</taxon>
        <taxon>Bacillota</taxon>
        <taxon>Bacilli</taxon>
        <taxon>Bacillales</taxon>
        <taxon>Bacillaceae</taxon>
        <taxon>Sediminibacillus</taxon>
    </lineage>
</organism>
<evidence type="ECO:0000313" key="2">
    <source>
        <dbReference type="Proteomes" id="UP000665043"/>
    </source>
</evidence>
<reference evidence="1 2" key="1">
    <citation type="submission" date="2019-12" db="EMBL/GenBank/DDBJ databases">
        <title>The whole genome sequencing of a strain isolated from a Mars analog, Dalangtan Playa.</title>
        <authorList>
            <person name="Huang T."/>
        </authorList>
    </citation>
    <scope>NUCLEOTIDE SEQUENCE [LARGE SCALE GENOMIC DNA]</scope>
    <source>
        <strain evidence="1 2">DP4-553-S</strain>
    </source>
</reference>
<evidence type="ECO:0000313" key="1">
    <source>
        <dbReference type="EMBL" id="QTM98449.1"/>
    </source>
</evidence>
<name>A0ABX7VNK4_9BACI</name>